<dbReference type="Proteomes" id="UP001156921">
    <property type="component" value="Unassembled WGS sequence"/>
</dbReference>
<comment type="caution">
    <text evidence="1">The sequence shown here is derived from an EMBL/GenBank/DDBJ whole genome shotgun (WGS) entry which is preliminary data.</text>
</comment>
<reference evidence="2" key="1">
    <citation type="journal article" date="2019" name="Int. J. Syst. Evol. Microbiol.">
        <title>The Global Catalogue of Microorganisms (GCM) 10K type strain sequencing project: providing services to taxonomists for standard genome sequencing and annotation.</title>
        <authorList>
            <consortium name="The Broad Institute Genomics Platform"/>
            <consortium name="The Broad Institute Genome Sequencing Center for Infectious Disease"/>
            <person name="Wu L."/>
            <person name="Ma J."/>
        </authorList>
    </citation>
    <scope>NUCLEOTIDE SEQUENCE [LARGE SCALE GENOMIC DNA]</scope>
    <source>
        <strain evidence="2">NBRC 110107</strain>
    </source>
</reference>
<protein>
    <recommendedName>
        <fullName evidence="3">NIPSNAP domain-containing protein</fullName>
    </recommendedName>
</protein>
<organism evidence="1 2">
    <name type="scientific">Brevundimonas denitrificans</name>
    <dbReference type="NCBI Taxonomy" id="1443434"/>
    <lineage>
        <taxon>Bacteria</taxon>
        <taxon>Pseudomonadati</taxon>
        <taxon>Pseudomonadota</taxon>
        <taxon>Alphaproteobacteria</taxon>
        <taxon>Caulobacterales</taxon>
        <taxon>Caulobacteraceae</taxon>
        <taxon>Brevundimonas</taxon>
    </lineage>
</organism>
<keyword evidence="2" id="KW-1185">Reference proteome</keyword>
<sequence length="116" mass="12858">MDHRKLGLRVYGTAADYPAAFRLAERLIAALAPIATVRECRVYPYWKFEDQFGLWLELASPDQAATFEAVKALAAPGWEASGGPDDRDEVWNRGAHGGEAILAEATWMHLNLWGEA</sequence>
<dbReference type="EMBL" id="BSOY01000014">
    <property type="protein sequence ID" value="GLS00990.1"/>
    <property type="molecule type" value="Genomic_DNA"/>
</dbReference>
<evidence type="ECO:0008006" key="3">
    <source>
        <dbReference type="Google" id="ProtNLM"/>
    </source>
</evidence>
<proteinExistence type="predicted"/>
<gene>
    <name evidence="1" type="ORF">GCM10007859_10000</name>
</gene>
<dbReference type="RefSeq" id="WP_284221817.1">
    <property type="nucleotide sequence ID" value="NZ_BSOY01000014.1"/>
</dbReference>
<accession>A0ABQ6BG30</accession>
<evidence type="ECO:0000313" key="1">
    <source>
        <dbReference type="EMBL" id="GLS00990.1"/>
    </source>
</evidence>
<name>A0ABQ6BG30_9CAUL</name>
<evidence type="ECO:0000313" key="2">
    <source>
        <dbReference type="Proteomes" id="UP001156921"/>
    </source>
</evidence>